<evidence type="ECO:0000313" key="3">
    <source>
        <dbReference type="Proteomes" id="UP001295794"/>
    </source>
</evidence>
<comment type="caution">
    <text evidence="2">The sequence shown here is derived from an EMBL/GenBank/DDBJ whole genome shotgun (WGS) entry which is preliminary data.</text>
</comment>
<name>A0AAD2K8N4_9AGAR</name>
<dbReference type="Proteomes" id="UP001295794">
    <property type="component" value="Unassembled WGS sequence"/>
</dbReference>
<evidence type="ECO:0000259" key="1">
    <source>
        <dbReference type="Pfam" id="PF00646"/>
    </source>
</evidence>
<accession>A0AAD2K8N4</accession>
<organism evidence="2 3">
    <name type="scientific">Mycena citricolor</name>
    <dbReference type="NCBI Taxonomy" id="2018698"/>
    <lineage>
        <taxon>Eukaryota</taxon>
        <taxon>Fungi</taxon>
        <taxon>Dikarya</taxon>
        <taxon>Basidiomycota</taxon>
        <taxon>Agaricomycotina</taxon>
        <taxon>Agaricomycetes</taxon>
        <taxon>Agaricomycetidae</taxon>
        <taxon>Agaricales</taxon>
        <taxon>Marasmiineae</taxon>
        <taxon>Mycenaceae</taxon>
        <taxon>Mycena</taxon>
    </lineage>
</organism>
<reference evidence="2" key="1">
    <citation type="submission" date="2023-11" db="EMBL/GenBank/DDBJ databases">
        <authorList>
            <person name="De Vega J J."/>
            <person name="De Vega J J."/>
        </authorList>
    </citation>
    <scope>NUCLEOTIDE SEQUENCE</scope>
</reference>
<dbReference type="EMBL" id="CAVNYO010000452">
    <property type="protein sequence ID" value="CAK5282309.1"/>
    <property type="molecule type" value="Genomic_DNA"/>
</dbReference>
<proteinExistence type="predicted"/>
<gene>
    <name evidence="2" type="ORF">MYCIT1_LOCUS33966</name>
</gene>
<dbReference type="SUPFAM" id="SSF81383">
    <property type="entry name" value="F-box domain"/>
    <property type="match status" value="1"/>
</dbReference>
<dbReference type="InterPro" id="IPR036047">
    <property type="entry name" value="F-box-like_dom_sf"/>
</dbReference>
<dbReference type="CDD" id="cd09917">
    <property type="entry name" value="F-box_SF"/>
    <property type="match status" value="1"/>
</dbReference>
<dbReference type="InterPro" id="IPR001810">
    <property type="entry name" value="F-box_dom"/>
</dbReference>
<sequence>MSRLPAELWEQIISHLNASHTDLRACSSVSPTFRFAAQALLFADLMLNTRVETGRFIAVARASPHLSTHVRRLALVVGRVHGEIPALVRGCAWPKLRELELHQVPLVVADAPFHALCGFLAMRTVRELTISFTPPSAASLRRFLGACSADLDNVTIWHCEQSESSDAIGDDFANLTHTIAPASRRPLIRTLNLIRSSAAASILLDPLSPLDLAELRELHLDRVDAPVWNVFLRETGHGIEKIYLDAHDALHHIDVSLLPSLCAIHFTNLSTNITGFIRGLKPPNGIRTVFILISDLDVSDGSLQKFGADFESAVVERLTAIERIVVDILFIQSEMEQVEVDAVLRSALPELSGKGKVYTSAGKVAG</sequence>
<dbReference type="AlphaFoldDB" id="A0AAD2K8N4"/>
<protein>
    <recommendedName>
        <fullName evidence="1">F-box domain-containing protein</fullName>
    </recommendedName>
</protein>
<keyword evidence="3" id="KW-1185">Reference proteome</keyword>
<evidence type="ECO:0000313" key="2">
    <source>
        <dbReference type="EMBL" id="CAK5282309.1"/>
    </source>
</evidence>
<dbReference type="Pfam" id="PF00646">
    <property type="entry name" value="F-box"/>
    <property type="match status" value="1"/>
</dbReference>
<feature type="domain" description="F-box" evidence="1">
    <location>
        <begin position="2"/>
        <end position="37"/>
    </location>
</feature>